<sequence>MANYSKQILQNIADSKFNNQNLINKALANDSENELIDLTESLISQGFIDDAKSILENLNEKDNKNDQINLDLAEIYLDEGNDDQALDYLDKIEQKSSLYLSAQIDKADLYESEGLTESAEGVLLDLQNISSDPIVRFALAEFYDAEGENGKSAQLYDYLINQGHELINKINLHARLAMALASNGEFEESITEFQKVGLKNLSSKEISSLAQAYFQSGDREKSQQLIEENIDHQEASLDDYLNLASIYEKQGNSKEQLRTLQLAKSFDPFNLLARFKLALLQSDLGDYTASNKELHFIIKKDPSQTNAISLLAYNFLQEKEYDQTISLINRHIEDDEIDQHYLWYLGLAYFNSDQQKQAEKSFERVDEYFSEESSFLKDAFFVFKTTNIERAQNYLKKYLQIVPEDFEMESYLL</sequence>
<dbReference type="Pfam" id="PF14559">
    <property type="entry name" value="TPR_19"/>
    <property type="match status" value="1"/>
</dbReference>
<keyword evidence="1" id="KW-0677">Repeat</keyword>
<reference evidence="3 4" key="1">
    <citation type="journal article" date="2016" name="BMC Genomics">
        <title>Consensus pan-genome assembly of the specialised wine bacterium Oenococcus oeni.</title>
        <authorList>
            <person name="Sternes P.R."/>
            <person name="Borneman A.R."/>
        </authorList>
    </citation>
    <scope>NUCLEOTIDE SEQUENCE [LARGE SCALE GENOMIC DNA]</scope>
    <source>
        <strain evidence="3 4">AWRIB661</strain>
    </source>
</reference>
<dbReference type="AlphaFoldDB" id="A0A483BVG7"/>
<name>A0A483BVG7_OENOE</name>
<protein>
    <submittedName>
        <fullName evidence="3">Uncharacterized protein</fullName>
    </submittedName>
</protein>
<dbReference type="PANTHER" id="PTHR45586:SF15">
    <property type="entry name" value="TPR REPEAT-CONTAINING PROTEIN YPIA"/>
    <property type="match status" value="1"/>
</dbReference>
<dbReference type="Proteomes" id="UP000181728">
    <property type="component" value="Unassembled WGS sequence"/>
</dbReference>
<dbReference type="Gene3D" id="1.25.40.10">
    <property type="entry name" value="Tetratricopeptide repeat domain"/>
    <property type="match status" value="2"/>
</dbReference>
<dbReference type="InterPro" id="IPR051012">
    <property type="entry name" value="CellSynth/LPSAsmb/PSIAsmb"/>
</dbReference>
<organism evidence="3 4">
    <name type="scientific">Oenococcus oeni</name>
    <name type="common">Leuconostoc oenos</name>
    <dbReference type="NCBI Taxonomy" id="1247"/>
    <lineage>
        <taxon>Bacteria</taxon>
        <taxon>Bacillati</taxon>
        <taxon>Bacillota</taxon>
        <taxon>Bacilli</taxon>
        <taxon>Lactobacillales</taxon>
        <taxon>Lactobacillaceae</taxon>
        <taxon>Oenococcus</taxon>
    </lineage>
</organism>
<accession>A0A483BVG7</accession>
<dbReference type="RefSeq" id="WP_032818462.1">
    <property type="nucleotide sequence ID" value="NZ_MLNF01000079.1"/>
</dbReference>
<keyword evidence="2" id="KW-0802">TPR repeat</keyword>
<dbReference type="PANTHER" id="PTHR45586">
    <property type="entry name" value="TPR REPEAT-CONTAINING PROTEIN PA4667"/>
    <property type="match status" value="1"/>
</dbReference>
<dbReference type="InterPro" id="IPR011990">
    <property type="entry name" value="TPR-like_helical_dom_sf"/>
</dbReference>
<comment type="caution">
    <text evidence="3">The sequence shown here is derived from an EMBL/GenBank/DDBJ whole genome shotgun (WGS) entry which is preliminary data.</text>
</comment>
<evidence type="ECO:0000313" key="3">
    <source>
        <dbReference type="EMBL" id="OIM21260.1"/>
    </source>
</evidence>
<proteinExistence type="predicted"/>
<evidence type="ECO:0000313" key="4">
    <source>
        <dbReference type="Proteomes" id="UP000181728"/>
    </source>
</evidence>
<gene>
    <name evidence="3" type="ORF">ATX59_04895</name>
</gene>
<evidence type="ECO:0000256" key="2">
    <source>
        <dbReference type="ARBA" id="ARBA00022803"/>
    </source>
</evidence>
<dbReference type="SUPFAM" id="SSF81901">
    <property type="entry name" value="HCP-like"/>
    <property type="match status" value="1"/>
</dbReference>
<dbReference type="InterPro" id="IPR019734">
    <property type="entry name" value="TPR_rpt"/>
</dbReference>
<dbReference type="SUPFAM" id="SSF48452">
    <property type="entry name" value="TPR-like"/>
    <property type="match status" value="1"/>
</dbReference>
<dbReference type="EMBL" id="MLOK01000038">
    <property type="protein sequence ID" value="OIM21260.1"/>
    <property type="molecule type" value="Genomic_DNA"/>
</dbReference>
<dbReference type="Pfam" id="PF13181">
    <property type="entry name" value="TPR_8"/>
    <property type="match status" value="1"/>
</dbReference>
<evidence type="ECO:0000256" key="1">
    <source>
        <dbReference type="ARBA" id="ARBA00022737"/>
    </source>
</evidence>